<dbReference type="EMBL" id="LSYS01005108">
    <property type="protein sequence ID" value="OPJ78635.1"/>
    <property type="molecule type" value="Genomic_DNA"/>
</dbReference>
<dbReference type="AlphaFoldDB" id="A0A1V4K2P8"/>
<organism evidence="1 2">
    <name type="scientific">Patagioenas fasciata monilis</name>
    <dbReference type="NCBI Taxonomy" id="372326"/>
    <lineage>
        <taxon>Eukaryota</taxon>
        <taxon>Metazoa</taxon>
        <taxon>Chordata</taxon>
        <taxon>Craniata</taxon>
        <taxon>Vertebrata</taxon>
        <taxon>Euteleostomi</taxon>
        <taxon>Archelosauria</taxon>
        <taxon>Archosauria</taxon>
        <taxon>Dinosauria</taxon>
        <taxon>Saurischia</taxon>
        <taxon>Theropoda</taxon>
        <taxon>Coelurosauria</taxon>
        <taxon>Aves</taxon>
        <taxon>Neognathae</taxon>
        <taxon>Neoaves</taxon>
        <taxon>Columbimorphae</taxon>
        <taxon>Columbiformes</taxon>
        <taxon>Columbidae</taxon>
        <taxon>Patagioenas</taxon>
    </lineage>
</organism>
<dbReference type="Proteomes" id="UP000190648">
    <property type="component" value="Unassembled WGS sequence"/>
</dbReference>
<reference evidence="1 2" key="1">
    <citation type="submission" date="2016-02" db="EMBL/GenBank/DDBJ databases">
        <title>Band-tailed pigeon sequencing and assembly.</title>
        <authorList>
            <person name="Soares A.E."/>
            <person name="Novak B.J."/>
            <person name="Rice E.S."/>
            <person name="O'Connell B."/>
            <person name="Chang D."/>
            <person name="Weber S."/>
            <person name="Shapiro B."/>
        </authorList>
    </citation>
    <scope>NUCLEOTIDE SEQUENCE [LARGE SCALE GENOMIC DNA]</scope>
    <source>
        <strain evidence="1">BTP2013</strain>
        <tissue evidence="1">Blood</tissue>
    </source>
</reference>
<comment type="caution">
    <text evidence="1">The sequence shown here is derived from an EMBL/GenBank/DDBJ whole genome shotgun (WGS) entry which is preliminary data.</text>
</comment>
<sequence>MERNWGCTIESKKHLTPFKCRNTTRPVYSRYLIVSLKSFFELNQSGLQEMKPYTTSEEQKRSRGLHQNKLKEMMMSSGWLNEVTLASLTCHCTNFCQDVSEVPSSKIAAFHQSSSGSWAFVYPLSNFRCSHFLSNCASQASERESVINRYRNCLDSWNWKEPTAGQSVLTFYK</sequence>
<evidence type="ECO:0000313" key="2">
    <source>
        <dbReference type="Proteomes" id="UP000190648"/>
    </source>
</evidence>
<evidence type="ECO:0000313" key="1">
    <source>
        <dbReference type="EMBL" id="OPJ78635.1"/>
    </source>
</evidence>
<keyword evidence="2" id="KW-1185">Reference proteome</keyword>
<gene>
    <name evidence="1" type="ORF">AV530_003419</name>
</gene>
<name>A0A1V4K2P8_PATFA</name>
<proteinExistence type="predicted"/>
<accession>A0A1V4K2P8</accession>
<protein>
    <submittedName>
        <fullName evidence="1">Uncharacterized protein</fullName>
    </submittedName>
</protein>